<evidence type="ECO:0000313" key="2">
    <source>
        <dbReference type="EMBL" id="KAJ1174747.1"/>
    </source>
</evidence>
<accession>A0AAV7TDZ1</accession>
<dbReference type="AlphaFoldDB" id="A0AAV7TDZ1"/>
<dbReference type="EMBL" id="JANPWB010000006">
    <property type="protein sequence ID" value="KAJ1174747.1"/>
    <property type="molecule type" value="Genomic_DNA"/>
</dbReference>
<evidence type="ECO:0000256" key="1">
    <source>
        <dbReference type="SAM" id="MobiDB-lite"/>
    </source>
</evidence>
<feature type="region of interest" description="Disordered" evidence="1">
    <location>
        <begin position="1"/>
        <end position="105"/>
    </location>
</feature>
<proteinExistence type="predicted"/>
<comment type="caution">
    <text evidence="2">The sequence shown here is derived from an EMBL/GenBank/DDBJ whole genome shotgun (WGS) entry which is preliminary data.</text>
</comment>
<organism evidence="2 3">
    <name type="scientific">Pleurodeles waltl</name>
    <name type="common">Iberian ribbed newt</name>
    <dbReference type="NCBI Taxonomy" id="8319"/>
    <lineage>
        <taxon>Eukaryota</taxon>
        <taxon>Metazoa</taxon>
        <taxon>Chordata</taxon>
        <taxon>Craniata</taxon>
        <taxon>Vertebrata</taxon>
        <taxon>Euteleostomi</taxon>
        <taxon>Amphibia</taxon>
        <taxon>Batrachia</taxon>
        <taxon>Caudata</taxon>
        <taxon>Salamandroidea</taxon>
        <taxon>Salamandridae</taxon>
        <taxon>Pleurodelinae</taxon>
        <taxon>Pleurodeles</taxon>
    </lineage>
</organism>
<name>A0AAV7TDZ1_PLEWA</name>
<feature type="compositionally biased region" description="Basic residues" evidence="1">
    <location>
        <begin position="14"/>
        <end position="23"/>
    </location>
</feature>
<sequence>MGPPGGRNQAAKNARTHRKRKGARSMAWFPTAGEEMRPIIEKLRGRPSAPLQRARRQRPGPPPLQRPTPTKSSKARQETPGRPAHLSPAGRPQCHQQPPEASGCR</sequence>
<feature type="compositionally biased region" description="Basic and acidic residues" evidence="1">
    <location>
        <begin position="34"/>
        <end position="44"/>
    </location>
</feature>
<dbReference type="Proteomes" id="UP001066276">
    <property type="component" value="Chromosome 3_2"/>
</dbReference>
<protein>
    <submittedName>
        <fullName evidence="2">Uncharacterized protein</fullName>
    </submittedName>
</protein>
<evidence type="ECO:0000313" key="3">
    <source>
        <dbReference type="Proteomes" id="UP001066276"/>
    </source>
</evidence>
<reference evidence="2" key="1">
    <citation type="journal article" date="2022" name="bioRxiv">
        <title>Sequencing and chromosome-scale assembly of the giantPleurodeles waltlgenome.</title>
        <authorList>
            <person name="Brown T."/>
            <person name="Elewa A."/>
            <person name="Iarovenko S."/>
            <person name="Subramanian E."/>
            <person name="Araus A.J."/>
            <person name="Petzold A."/>
            <person name="Susuki M."/>
            <person name="Suzuki K.-i.T."/>
            <person name="Hayashi T."/>
            <person name="Toyoda A."/>
            <person name="Oliveira C."/>
            <person name="Osipova E."/>
            <person name="Leigh N.D."/>
            <person name="Simon A."/>
            <person name="Yun M.H."/>
        </authorList>
    </citation>
    <scope>NUCLEOTIDE SEQUENCE</scope>
    <source>
        <strain evidence="2">20211129_DDA</strain>
        <tissue evidence="2">Liver</tissue>
    </source>
</reference>
<gene>
    <name evidence="2" type="ORF">NDU88_000040</name>
</gene>
<keyword evidence="3" id="KW-1185">Reference proteome</keyword>